<dbReference type="RefSeq" id="WP_046740370.1">
    <property type="nucleotide sequence ID" value="NZ_LBNQ01000008.1"/>
</dbReference>
<gene>
    <name evidence="1" type="ORF">AAV94_00485</name>
</gene>
<dbReference type="AlphaFoldDB" id="A0A0U1Q3A6"/>
<protein>
    <submittedName>
        <fullName evidence="1">Uncharacterized protein</fullName>
    </submittedName>
</protein>
<accession>A0A0U1Q3A6</accession>
<proteinExistence type="predicted"/>
<dbReference type="EMBL" id="LBNQ01000008">
    <property type="protein sequence ID" value="KKW69248.1"/>
    <property type="molecule type" value="Genomic_DNA"/>
</dbReference>
<dbReference type="Proteomes" id="UP000050580">
    <property type="component" value="Unassembled WGS sequence"/>
</dbReference>
<organism evidence="1 2">
    <name type="scientific">Lampropedia cohaerens</name>
    <dbReference type="NCBI Taxonomy" id="1610491"/>
    <lineage>
        <taxon>Bacteria</taxon>
        <taxon>Pseudomonadati</taxon>
        <taxon>Pseudomonadota</taxon>
        <taxon>Betaproteobacteria</taxon>
        <taxon>Burkholderiales</taxon>
        <taxon>Comamonadaceae</taxon>
        <taxon>Lampropedia</taxon>
    </lineage>
</organism>
<dbReference type="OrthoDB" id="8965824at2"/>
<keyword evidence="2" id="KW-1185">Reference proteome</keyword>
<reference evidence="1 2" key="1">
    <citation type="submission" date="2015-05" db="EMBL/GenBank/DDBJ databases">
        <title>Draft genome sequence of Lampropedia sp. CT6, isolated from the microbial mat of a hot water spring, located at Manikaran, India.</title>
        <authorList>
            <person name="Tripathi C."/>
            <person name="Rani P."/>
            <person name="Mahato N.K."/>
            <person name="Lal R."/>
        </authorList>
    </citation>
    <scope>NUCLEOTIDE SEQUENCE [LARGE SCALE GENOMIC DNA]</scope>
    <source>
        <strain evidence="1 2">CT6</strain>
    </source>
</reference>
<comment type="caution">
    <text evidence="1">The sequence shown here is derived from an EMBL/GenBank/DDBJ whole genome shotgun (WGS) entry which is preliminary data.</text>
</comment>
<sequence length="185" mass="20350">MSIEKTAKGRLALESRVRMAPRARQLLLLCDGRRTLAELTAIFGTGTEQALLQLQAAGLLRGVDQPAAAVRESGAMPPRARTRSLAACKVYAVDILQLQQDAAASHLVGQLRQCEQPQPILELVLVALHLILERSGERYAERVAGRIFEIVPDAHLGRFVELAEGTRVPVLQLLAQRYRRCLMPA</sequence>
<name>A0A0U1Q3A6_9BURK</name>
<evidence type="ECO:0000313" key="1">
    <source>
        <dbReference type="EMBL" id="KKW69248.1"/>
    </source>
</evidence>
<evidence type="ECO:0000313" key="2">
    <source>
        <dbReference type="Proteomes" id="UP000050580"/>
    </source>
</evidence>